<name>A0A183APH0_9TREM</name>
<sequence>MILKIRIHIGSRQKCLRLPENFAHKVLTELSGLSALIPRFSPGGVVVFLPSYDYQNQLCSRWESTGLWDQLSRSKRVFREPRNSVDVPHRFTINQAVTSSNSVGALLICVIGGKLSEGINFNDELARAVIVIGMPYPNPNSPLLREKMAYLDRQFGSRPHYEALCMRAINQAIGRAVRHSKDYAAIFLVDRRFTRANIQQKLPDWVLRGLISATQAMQRLDAFFVATARRETQN</sequence>
<dbReference type="WBParaSite" id="ECPE_0000888301-mRNA-1">
    <property type="protein sequence ID" value="ECPE_0000888301-mRNA-1"/>
    <property type="gene ID" value="ECPE_0000888301"/>
</dbReference>
<dbReference type="InterPro" id="IPR045028">
    <property type="entry name" value="DinG/Rad3-like"/>
</dbReference>
<protein>
    <submittedName>
        <fullName evidence="4">HELICc2 domain-containing protein</fullName>
    </submittedName>
</protein>
<dbReference type="EMBL" id="UZAN01046563">
    <property type="protein sequence ID" value="VDP84313.1"/>
    <property type="molecule type" value="Genomic_DNA"/>
</dbReference>
<feature type="domain" description="ATP-dependent helicase C-terminal" evidence="1">
    <location>
        <begin position="52"/>
        <end position="195"/>
    </location>
</feature>
<dbReference type="OrthoDB" id="267079at2759"/>
<keyword evidence="3" id="KW-1185">Reference proteome</keyword>
<dbReference type="SMART" id="SM00491">
    <property type="entry name" value="HELICc2"/>
    <property type="match status" value="1"/>
</dbReference>
<dbReference type="GO" id="GO:0006139">
    <property type="term" value="P:nucleobase-containing compound metabolic process"/>
    <property type="evidence" value="ECO:0007669"/>
    <property type="project" value="InterPro"/>
</dbReference>
<dbReference type="GO" id="GO:0003676">
    <property type="term" value="F:nucleic acid binding"/>
    <property type="evidence" value="ECO:0007669"/>
    <property type="project" value="InterPro"/>
</dbReference>
<dbReference type="GO" id="GO:0005524">
    <property type="term" value="F:ATP binding"/>
    <property type="evidence" value="ECO:0007669"/>
    <property type="project" value="InterPro"/>
</dbReference>
<gene>
    <name evidence="2" type="ORF">ECPE_LOCUS8855</name>
</gene>
<evidence type="ECO:0000313" key="3">
    <source>
        <dbReference type="Proteomes" id="UP000272942"/>
    </source>
</evidence>
<evidence type="ECO:0000313" key="4">
    <source>
        <dbReference type="WBParaSite" id="ECPE_0000888301-mRNA-1"/>
    </source>
</evidence>
<dbReference type="GO" id="GO:0003678">
    <property type="term" value="F:DNA helicase activity"/>
    <property type="evidence" value="ECO:0007669"/>
    <property type="project" value="TreeGrafter"/>
</dbReference>
<reference evidence="4" key="1">
    <citation type="submission" date="2016-06" db="UniProtKB">
        <authorList>
            <consortium name="WormBaseParasite"/>
        </authorList>
    </citation>
    <scope>IDENTIFICATION</scope>
</reference>
<dbReference type="InterPro" id="IPR006555">
    <property type="entry name" value="ATP-dep_Helicase_C"/>
</dbReference>
<dbReference type="Proteomes" id="UP000272942">
    <property type="component" value="Unassembled WGS sequence"/>
</dbReference>
<dbReference type="GO" id="GO:0016818">
    <property type="term" value="F:hydrolase activity, acting on acid anhydrides, in phosphorus-containing anhydrides"/>
    <property type="evidence" value="ECO:0007669"/>
    <property type="project" value="InterPro"/>
</dbReference>
<organism evidence="4">
    <name type="scientific">Echinostoma caproni</name>
    <dbReference type="NCBI Taxonomy" id="27848"/>
    <lineage>
        <taxon>Eukaryota</taxon>
        <taxon>Metazoa</taxon>
        <taxon>Spiralia</taxon>
        <taxon>Lophotrochozoa</taxon>
        <taxon>Platyhelminthes</taxon>
        <taxon>Trematoda</taxon>
        <taxon>Digenea</taxon>
        <taxon>Plagiorchiida</taxon>
        <taxon>Echinostomata</taxon>
        <taxon>Echinostomatoidea</taxon>
        <taxon>Echinostomatidae</taxon>
        <taxon>Echinostoma</taxon>
    </lineage>
</organism>
<accession>A0A183APH0</accession>
<reference evidence="2 3" key="2">
    <citation type="submission" date="2018-11" db="EMBL/GenBank/DDBJ databases">
        <authorList>
            <consortium name="Pathogen Informatics"/>
        </authorList>
    </citation>
    <scope>NUCLEOTIDE SEQUENCE [LARGE SCALE GENOMIC DNA]</scope>
    <source>
        <strain evidence="2 3">Egypt</strain>
    </source>
</reference>
<dbReference type="Pfam" id="PF13307">
    <property type="entry name" value="Helicase_C_2"/>
    <property type="match status" value="1"/>
</dbReference>
<evidence type="ECO:0000259" key="1">
    <source>
        <dbReference type="SMART" id="SM00491"/>
    </source>
</evidence>
<dbReference type="PANTHER" id="PTHR11472:SF41">
    <property type="entry name" value="ATP-DEPENDENT DNA HELICASE DDX11-RELATED"/>
    <property type="match status" value="1"/>
</dbReference>
<dbReference type="GO" id="GO:0005634">
    <property type="term" value="C:nucleus"/>
    <property type="evidence" value="ECO:0007669"/>
    <property type="project" value="TreeGrafter"/>
</dbReference>
<dbReference type="GO" id="GO:0034085">
    <property type="term" value="P:establishment of sister chromatid cohesion"/>
    <property type="evidence" value="ECO:0007669"/>
    <property type="project" value="TreeGrafter"/>
</dbReference>
<dbReference type="PANTHER" id="PTHR11472">
    <property type="entry name" value="DNA REPAIR DEAD HELICASE RAD3/XP-D SUBFAMILY MEMBER"/>
    <property type="match status" value="1"/>
</dbReference>
<dbReference type="Gene3D" id="3.40.50.300">
    <property type="entry name" value="P-loop containing nucleotide triphosphate hydrolases"/>
    <property type="match status" value="1"/>
</dbReference>
<evidence type="ECO:0000313" key="2">
    <source>
        <dbReference type="EMBL" id="VDP84313.1"/>
    </source>
</evidence>
<dbReference type="InterPro" id="IPR027417">
    <property type="entry name" value="P-loop_NTPase"/>
</dbReference>
<proteinExistence type="predicted"/>
<dbReference type="AlphaFoldDB" id="A0A183APH0"/>